<comment type="caution">
    <text evidence="1">The sequence shown here is derived from an EMBL/GenBank/DDBJ whole genome shotgun (WGS) entry which is preliminary data.</text>
</comment>
<evidence type="ECO:0000313" key="2">
    <source>
        <dbReference type="Proteomes" id="UP000266841"/>
    </source>
</evidence>
<organism evidence="1 2">
    <name type="scientific">Thalassiosira oceanica</name>
    <name type="common">Marine diatom</name>
    <dbReference type="NCBI Taxonomy" id="159749"/>
    <lineage>
        <taxon>Eukaryota</taxon>
        <taxon>Sar</taxon>
        <taxon>Stramenopiles</taxon>
        <taxon>Ochrophyta</taxon>
        <taxon>Bacillariophyta</taxon>
        <taxon>Coscinodiscophyceae</taxon>
        <taxon>Thalassiosirophycidae</taxon>
        <taxon>Thalassiosirales</taxon>
        <taxon>Thalassiosiraceae</taxon>
        <taxon>Thalassiosira</taxon>
    </lineage>
</organism>
<evidence type="ECO:0000313" key="1">
    <source>
        <dbReference type="EMBL" id="EJK59654.1"/>
    </source>
</evidence>
<dbReference type="AlphaFoldDB" id="K0S4A1"/>
<proteinExistence type="predicted"/>
<keyword evidence="2" id="KW-1185">Reference proteome</keyword>
<sequence length="288" mass="32248">MSELFQEYTGLEMTTDNIRAAFDAGVLVSRATLEARAKEKEEEAKAARERDCYKGVFARKQQRKRLDKVANTTARDDFRCGPPISKAHRRPADSIHVHRRWYALPMDRSSYGRQYPGDESGFPSSLLYVCDGGADEANAASARRPTDGSADEASAVRLQERFMIDRRGPIDHLQLFYRPSRATRGTPQYPPCFDDGVPMVTSTFGNHDEETGQHRHLNSEVNSNVRSARLRSGPLTFWSATAATSSRSSTDTMENCRVGHLRARVYRGETRLSVEAQAIETETAPILS</sequence>
<dbReference type="EMBL" id="AGNL01022563">
    <property type="protein sequence ID" value="EJK59654.1"/>
    <property type="molecule type" value="Genomic_DNA"/>
</dbReference>
<gene>
    <name evidence="1" type="ORF">THAOC_20089</name>
</gene>
<feature type="non-terminal residue" evidence="1">
    <location>
        <position position="288"/>
    </location>
</feature>
<dbReference type="Proteomes" id="UP000266841">
    <property type="component" value="Unassembled WGS sequence"/>
</dbReference>
<reference evidence="1 2" key="1">
    <citation type="journal article" date="2012" name="Genome Biol.">
        <title>Genome and low-iron response of an oceanic diatom adapted to chronic iron limitation.</title>
        <authorList>
            <person name="Lommer M."/>
            <person name="Specht M."/>
            <person name="Roy A.S."/>
            <person name="Kraemer L."/>
            <person name="Andreson R."/>
            <person name="Gutowska M.A."/>
            <person name="Wolf J."/>
            <person name="Bergner S.V."/>
            <person name="Schilhabel M.B."/>
            <person name="Klostermeier U.C."/>
            <person name="Beiko R.G."/>
            <person name="Rosenstiel P."/>
            <person name="Hippler M."/>
            <person name="Laroche J."/>
        </authorList>
    </citation>
    <scope>NUCLEOTIDE SEQUENCE [LARGE SCALE GENOMIC DNA]</scope>
    <source>
        <strain evidence="1 2">CCMP1005</strain>
    </source>
</reference>
<accession>K0S4A1</accession>
<name>K0S4A1_THAOC</name>
<protein>
    <submittedName>
        <fullName evidence="1">Uncharacterized protein</fullName>
    </submittedName>
</protein>